<keyword evidence="10 13" id="KW-0648">Protein biosynthesis</keyword>
<feature type="compositionally biased region" description="Basic and acidic residues" evidence="14">
    <location>
        <begin position="509"/>
        <end position="537"/>
    </location>
</feature>
<evidence type="ECO:0000256" key="11">
    <source>
        <dbReference type="ARBA" id="ARBA00023146"/>
    </source>
</evidence>
<dbReference type="Gene3D" id="2.170.220.10">
    <property type="match status" value="1"/>
</dbReference>
<dbReference type="InterPro" id="IPR033911">
    <property type="entry name" value="MetRS_core"/>
</dbReference>
<feature type="short sequence motif" description="'KMSKS' region" evidence="13">
    <location>
        <begin position="296"/>
        <end position="300"/>
    </location>
</feature>
<dbReference type="OrthoDB" id="9810191at2"/>
<dbReference type="Gene3D" id="3.40.50.620">
    <property type="entry name" value="HUPs"/>
    <property type="match status" value="1"/>
</dbReference>
<keyword evidence="13" id="KW-0479">Metal-binding</keyword>
<evidence type="ECO:0000256" key="14">
    <source>
        <dbReference type="SAM" id="MobiDB-lite"/>
    </source>
</evidence>
<dbReference type="GO" id="GO:0005524">
    <property type="term" value="F:ATP binding"/>
    <property type="evidence" value="ECO:0007669"/>
    <property type="project" value="UniProtKB-UniRule"/>
</dbReference>
<dbReference type="GO" id="GO:0005737">
    <property type="term" value="C:cytoplasm"/>
    <property type="evidence" value="ECO:0007669"/>
    <property type="project" value="UniProtKB-SubCell"/>
</dbReference>
<evidence type="ECO:0000259" key="15">
    <source>
        <dbReference type="PROSITE" id="PS50886"/>
    </source>
</evidence>
<evidence type="ECO:0000256" key="6">
    <source>
        <dbReference type="ARBA" id="ARBA00022598"/>
    </source>
</evidence>
<sequence>MNRFFITTPIYYVNAKPHLGHAYTTIVADALARFHQLCGEDVFFLTGTDEHGDKIAEAAAKAGQTPKEYADAISGLFSSLWPDLGITPTRFIRTTDADHIAAVRRALQLVYDKGDIYFGEYGGHYCKGCERFLTEKELVDGLCPDHKVKPEYIAEKNYFFRMSKYQGQLLEHIKANPDFIRPRQYRNEVVSLLESGALDDLCISRPKSRLTWGVELPFDSNFVTYVWFDALINYLTAAGWPDAPDFNAWWGAAEHLVAKDILKPHAVFWPTMLLAMDLPLYKHLNVHGYWLVRDTKMSKSLGNVVEPREMAAKAGLSGMRYFLLREMVFGADASFTEEGFVGRFNADLANDLGNLANRTLAMTAKYFGSVLPAGQEADPADGELAQLAETAVANYLALFRQAQFSRALDALWELVRGLNRYIDATAPWTLFKEGRTDRLATVMRNALGGLRTVAACLLPVMPEAAATLLTQLGQDPAAVNLMDEAKGFAPLAAATQVAATSNLFPRLDPPVREEVDAPKAAKPAKEEKKKDKTKEAPAKPGPAAEVEYDDFAKLDLRLGKVLSVAPVPGADRLYIIQADIGEEAPRQVVAGLAEHFTPEELVGSQVTIVANLKPRKLRGVLSHGMILAVRHAGGMALMTASVPVAPGDRVS</sequence>
<dbReference type="CDD" id="cd00814">
    <property type="entry name" value="MetRS_core"/>
    <property type="match status" value="1"/>
</dbReference>
<keyword evidence="11 13" id="KW-0030">Aminoacyl-tRNA synthetase</keyword>
<dbReference type="InterPro" id="IPR012340">
    <property type="entry name" value="NA-bd_OB-fold"/>
</dbReference>
<dbReference type="InterPro" id="IPR002547">
    <property type="entry name" value="tRNA-bd_dom"/>
</dbReference>
<dbReference type="GO" id="GO:0004825">
    <property type="term" value="F:methionine-tRNA ligase activity"/>
    <property type="evidence" value="ECO:0007669"/>
    <property type="project" value="UniProtKB-UniRule"/>
</dbReference>
<dbReference type="SUPFAM" id="SSF52374">
    <property type="entry name" value="Nucleotidylyl transferase"/>
    <property type="match status" value="1"/>
</dbReference>
<comment type="cofactor">
    <cofactor evidence="13">
        <name>Zn(2+)</name>
        <dbReference type="ChEBI" id="CHEBI:29105"/>
    </cofactor>
    <text evidence="13">Binds 1 zinc ion per subunit.</text>
</comment>
<evidence type="ECO:0000256" key="3">
    <source>
        <dbReference type="ARBA" id="ARBA00011738"/>
    </source>
</evidence>
<keyword evidence="5 13" id="KW-0820">tRNA-binding</keyword>
<feature type="binding site" evidence="13">
    <location>
        <position position="129"/>
    </location>
    <ligand>
        <name>Zn(2+)</name>
        <dbReference type="ChEBI" id="CHEBI:29105"/>
    </ligand>
</feature>
<keyword evidence="8 13" id="KW-0067">ATP-binding</keyword>
<dbReference type="EC" id="6.1.1.10" evidence="13"/>
<evidence type="ECO:0000256" key="9">
    <source>
        <dbReference type="ARBA" id="ARBA00022884"/>
    </source>
</evidence>
<dbReference type="InterPro" id="IPR014758">
    <property type="entry name" value="Met-tRNA_synth"/>
</dbReference>
<dbReference type="InterPro" id="IPR041872">
    <property type="entry name" value="Anticodon_Met"/>
</dbReference>
<dbReference type="Pfam" id="PF01588">
    <property type="entry name" value="tRNA_bind"/>
    <property type="match status" value="1"/>
</dbReference>
<evidence type="ECO:0000256" key="13">
    <source>
        <dbReference type="HAMAP-Rule" id="MF_01228"/>
    </source>
</evidence>
<feature type="binding site" evidence="13">
    <location>
        <position position="126"/>
    </location>
    <ligand>
        <name>Zn(2+)</name>
        <dbReference type="ChEBI" id="CHEBI:29105"/>
    </ligand>
</feature>
<comment type="similarity">
    <text evidence="13">Belongs to the class-I aminoacyl-tRNA synthetase family. MetG type 2A subfamily.</text>
</comment>
<dbReference type="CDD" id="cd07957">
    <property type="entry name" value="Anticodon_Ia_Met"/>
    <property type="match status" value="1"/>
</dbReference>
<dbReference type="PRINTS" id="PR01041">
    <property type="entry name" value="TRNASYNTHMET"/>
</dbReference>
<evidence type="ECO:0000256" key="12">
    <source>
        <dbReference type="ARBA" id="ARBA00047364"/>
    </source>
</evidence>
<dbReference type="SUPFAM" id="SSF50249">
    <property type="entry name" value="Nucleic acid-binding proteins"/>
    <property type="match status" value="1"/>
</dbReference>
<keyword evidence="7 13" id="KW-0547">Nucleotide-binding</keyword>
<evidence type="ECO:0000256" key="2">
    <source>
        <dbReference type="ARBA" id="ARBA00004496"/>
    </source>
</evidence>
<feature type="binding site" evidence="13">
    <location>
        <position position="146"/>
    </location>
    <ligand>
        <name>Zn(2+)</name>
        <dbReference type="ChEBI" id="CHEBI:29105"/>
    </ligand>
</feature>
<evidence type="ECO:0000256" key="1">
    <source>
        <dbReference type="ARBA" id="ARBA00003314"/>
    </source>
</evidence>
<accession>A0A4P6HNU1</accession>
<dbReference type="NCBIfam" id="TIGR00398">
    <property type="entry name" value="metG"/>
    <property type="match status" value="1"/>
</dbReference>
<dbReference type="CDD" id="cd02800">
    <property type="entry name" value="tRNA_bind_EcMetRS_like"/>
    <property type="match status" value="1"/>
</dbReference>
<reference evidence="16 17" key="1">
    <citation type="submission" date="2018-02" db="EMBL/GenBank/DDBJ databases">
        <title>Genome sequence of Desulfovibrio carbinolicus DSM 3852.</title>
        <authorList>
            <person name="Wilbanks E."/>
            <person name="Skennerton C.T."/>
            <person name="Orphan V.J."/>
        </authorList>
    </citation>
    <scope>NUCLEOTIDE SEQUENCE [LARGE SCALE GENOMIC DNA]</scope>
    <source>
        <strain evidence="16 17">DSM 3852</strain>
    </source>
</reference>
<dbReference type="InterPro" id="IPR023457">
    <property type="entry name" value="Met-tRNA_synth_2"/>
</dbReference>
<name>A0A4P6HNU1_9BACT</name>
<keyword evidence="4 13" id="KW-0963">Cytoplasm</keyword>
<dbReference type="InterPro" id="IPR014729">
    <property type="entry name" value="Rossmann-like_a/b/a_fold"/>
</dbReference>
<dbReference type="PROSITE" id="PS50886">
    <property type="entry name" value="TRBD"/>
    <property type="match status" value="1"/>
</dbReference>
<feature type="short sequence motif" description="'HIGH' region" evidence="13">
    <location>
        <begin position="11"/>
        <end position="21"/>
    </location>
</feature>
<dbReference type="PANTHER" id="PTHR43326:SF1">
    <property type="entry name" value="METHIONINE--TRNA LIGASE, MITOCHONDRIAL"/>
    <property type="match status" value="1"/>
</dbReference>
<dbReference type="NCBIfam" id="NF008900">
    <property type="entry name" value="PRK12267.1"/>
    <property type="match status" value="1"/>
</dbReference>
<dbReference type="GO" id="GO:0006431">
    <property type="term" value="P:methionyl-tRNA aminoacylation"/>
    <property type="evidence" value="ECO:0007669"/>
    <property type="project" value="UniProtKB-UniRule"/>
</dbReference>
<proteinExistence type="inferred from homology"/>
<evidence type="ECO:0000256" key="5">
    <source>
        <dbReference type="ARBA" id="ARBA00022555"/>
    </source>
</evidence>
<dbReference type="EMBL" id="CP026538">
    <property type="protein sequence ID" value="QAZ68735.1"/>
    <property type="molecule type" value="Genomic_DNA"/>
</dbReference>
<dbReference type="Pfam" id="PF19303">
    <property type="entry name" value="Anticodon_3"/>
    <property type="match status" value="1"/>
</dbReference>
<protein>
    <recommendedName>
        <fullName evidence="13">Methionine--tRNA ligase</fullName>
        <ecNumber evidence="13">6.1.1.10</ecNumber>
    </recommendedName>
    <alternativeName>
        <fullName evidence="13">Methionyl-tRNA synthetase</fullName>
        <shortName evidence="13">MetRS</shortName>
    </alternativeName>
</protein>
<keyword evidence="17" id="KW-1185">Reference proteome</keyword>
<dbReference type="Pfam" id="PF09334">
    <property type="entry name" value="tRNA-synt_1g"/>
    <property type="match status" value="2"/>
</dbReference>
<dbReference type="Gene3D" id="1.10.730.10">
    <property type="entry name" value="Isoleucyl-tRNA Synthetase, Domain 1"/>
    <property type="match status" value="1"/>
</dbReference>
<dbReference type="NCBIfam" id="TIGR00399">
    <property type="entry name" value="metG_C_term"/>
    <property type="match status" value="1"/>
</dbReference>
<comment type="function">
    <text evidence="1 13">Is required not only for elongation of protein synthesis but also for the initiation of all mRNA translation through initiator tRNA(fMet) aminoacylation.</text>
</comment>
<feature type="region of interest" description="Disordered" evidence="14">
    <location>
        <begin position="508"/>
        <end position="544"/>
    </location>
</feature>
<dbReference type="SUPFAM" id="SSF47323">
    <property type="entry name" value="Anticodon-binding domain of a subclass of class I aminoacyl-tRNA synthetases"/>
    <property type="match status" value="1"/>
</dbReference>
<dbReference type="Proteomes" id="UP000293296">
    <property type="component" value="Chromosome"/>
</dbReference>
<dbReference type="InterPro" id="IPR015413">
    <property type="entry name" value="Methionyl/Leucyl_tRNA_Synth"/>
</dbReference>
<gene>
    <name evidence="13" type="primary">metG</name>
    <name evidence="16" type="ORF">C3Y92_16445</name>
</gene>
<dbReference type="GO" id="GO:0046872">
    <property type="term" value="F:metal ion binding"/>
    <property type="evidence" value="ECO:0007669"/>
    <property type="project" value="UniProtKB-KW"/>
</dbReference>
<feature type="domain" description="TRNA-binding" evidence="15">
    <location>
        <begin position="550"/>
        <end position="651"/>
    </location>
</feature>
<comment type="subcellular location">
    <subcellularLocation>
        <location evidence="2 13">Cytoplasm</location>
    </subcellularLocation>
</comment>
<comment type="caution">
    <text evidence="13">Lacks conserved residue(s) required for the propagation of feature annotation.</text>
</comment>
<evidence type="ECO:0000313" key="17">
    <source>
        <dbReference type="Proteomes" id="UP000293296"/>
    </source>
</evidence>
<feature type="binding site" evidence="13">
    <location>
        <position position="143"/>
    </location>
    <ligand>
        <name>Zn(2+)</name>
        <dbReference type="ChEBI" id="CHEBI:29105"/>
    </ligand>
</feature>
<keyword evidence="13" id="KW-0862">Zinc</keyword>
<comment type="catalytic activity">
    <reaction evidence="12 13">
        <text>tRNA(Met) + L-methionine + ATP = L-methionyl-tRNA(Met) + AMP + diphosphate</text>
        <dbReference type="Rhea" id="RHEA:13481"/>
        <dbReference type="Rhea" id="RHEA-COMP:9667"/>
        <dbReference type="Rhea" id="RHEA-COMP:9698"/>
        <dbReference type="ChEBI" id="CHEBI:30616"/>
        <dbReference type="ChEBI" id="CHEBI:33019"/>
        <dbReference type="ChEBI" id="CHEBI:57844"/>
        <dbReference type="ChEBI" id="CHEBI:78442"/>
        <dbReference type="ChEBI" id="CHEBI:78530"/>
        <dbReference type="ChEBI" id="CHEBI:456215"/>
        <dbReference type="EC" id="6.1.1.10"/>
    </reaction>
</comment>
<evidence type="ECO:0000256" key="10">
    <source>
        <dbReference type="ARBA" id="ARBA00022917"/>
    </source>
</evidence>
<dbReference type="InterPro" id="IPR004495">
    <property type="entry name" value="Met-tRNA-synth_bsu_C"/>
</dbReference>
<keyword evidence="6 13" id="KW-0436">Ligase</keyword>
<keyword evidence="9 13" id="KW-0694">RNA-binding</keyword>
<dbReference type="HAMAP" id="MF_01228">
    <property type="entry name" value="Met_tRNA_synth_type2"/>
    <property type="match status" value="1"/>
</dbReference>
<dbReference type="KEGG" id="dcb:C3Y92_16445"/>
<dbReference type="RefSeq" id="WP_129354470.1">
    <property type="nucleotide sequence ID" value="NZ_CP026538.1"/>
</dbReference>
<dbReference type="FunFam" id="2.170.220.10:FF:000003">
    <property type="entry name" value="Methionine--tRNA ligase"/>
    <property type="match status" value="1"/>
</dbReference>
<dbReference type="InterPro" id="IPR009080">
    <property type="entry name" value="tRNAsynth_Ia_anticodon-bd"/>
</dbReference>
<evidence type="ECO:0000256" key="8">
    <source>
        <dbReference type="ARBA" id="ARBA00022840"/>
    </source>
</evidence>
<dbReference type="Gene3D" id="2.40.50.140">
    <property type="entry name" value="Nucleic acid-binding proteins"/>
    <property type="match status" value="1"/>
</dbReference>
<dbReference type="GO" id="GO:0000049">
    <property type="term" value="F:tRNA binding"/>
    <property type="evidence" value="ECO:0007669"/>
    <property type="project" value="UniProtKB-UniRule"/>
</dbReference>
<organism evidence="16 17">
    <name type="scientific">Solidesulfovibrio carbinolicus</name>
    <dbReference type="NCBI Taxonomy" id="296842"/>
    <lineage>
        <taxon>Bacteria</taxon>
        <taxon>Pseudomonadati</taxon>
        <taxon>Thermodesulfobacteriota</taxon>
        <taxon>Desulfovibrionia</taxon>
        <taxon>Desulfovibrionales</taxon>
        <taxon>Desulfovibrionaceae</taxon>
        <taxon>Solidesulfovibrio</taxon>
    </lineage>
</organism>
<evidence type="ECO:0000256" key="7">
    <source>
        <dbReference type="ARBA" id="ARBA00022741"/>
    </source>
</evidence>
<dbReference type="PANTHER" id="PTHR43326">
    <property type="entry name" value="METHIONYL-TRNA SYNTHETASE"/>
    <property type="match status" value="1"/>
</dbReference>
<comment type="subunit">
    <text evidence="3 13">Homodimer.</text>
</comment>
<evidence type="ECO:0000256" key="4">
    <source>
        <dbReference type="ARBA" id="ARBA00022490"/>
    </source>
</evidence>
<dbReference type="AlphaFoldDB" id="A0A4P6HNU1"/>
<evidence type="ECO:0000313" key="16">
    <source>
        <dbReference type="EMBL" id="QAZ68735.1"/>
    </source>
</evidence>